<name>A0ABV9W2W2_9ACTN</name>
<dbReference type="EMBL" id="JBHSIU010000041">
    <property type="protein sequence ID" value="MFC5002399.1"/>
    <property type="molecule type" value="Genomic_DNA"/>
</dbReference>
<gene>
    <name evidence="1" type="ORF">ACFPIJ_31765</name>
</gene>
<reference evidence="2" key="1">
    <citation type="journal article" date="2019" name="Int. J. Syst. Evol. Microbiol.">
        <title>The Global Catalogue of Microorganisms (GCM) 10K type strain sequencing project: providing services to taxonomists for standard genome sequencing and annotation.</title>
        <authorList>
            <consortium name="The Broad Institute Genomics Platform"/>
            <consortium name="The Broad Institute Genome Sequencing Center for Infectious Disease"/>
            <person name="Wu L."/>
            <person name="Ma J."/>
        </authorList>
    </citation>
    <scope>NUCLEOTIDE SEQUENCE [LARGE SCALE GENOMIC DNA]</scope>
    <source>
        <strain evidence="2">CGMCC 4.7152</strain>
    </source>
</reference>
<evidence type="ECO:0000313" key="2">
    <source>
        <dbReference type="Proteomes" id="UP001595912"/>
    </source>
</evidence>
<proteinExistence type="predicted"/>
<evidence type="ECO:0000313" key="1">
    <source>
        <dbReference type="EMBL" id="MFC5002399.1"/>
    </source>
</evidence>
<dbReference type="RefSeq" id="WP_380120422.1">
    <property type="nucleotide sequence ID" value="NZ_JBHSIU010000041.1"/>
</dbReference>
<protein>
    <recommendedName>
        <fullName evidence="3">Secreted protein</fullName>
    </recommendedName>
</protein>
<accession>A0ABV9W2W2</accession>
<evidence type="ECO:0008006" key="3">
    <source>
        <dbReference type="Google" id="ProtNLM"/>
    </source>
</evidence>
<dbReference type="Proteomes" id="UP001595912">
    <property type="component" value="Unassembled WGS sequence"/>
</dbReference>
<organism evidence="1 2">
    <name type="scientific">Dactylosporangium cerinum</name>
    <dbReference type="NCBI Taxonomy" id="1434730"/>
    <lineage>
        <taxon>Bacteria</taxon>
        <taxon>Bacillati</taxon>
        <taxon>Actinomycetota</taxon>
        <taxon>Actinomycetes</taxon>
        <taxon>Micromonosporales</taxon>
        <taxon>Micromonosporaceae</taxon>
        <taxon>Dactylosporangium</taxon>
    </lineage>
</organism>
<keyword evidence="2" id="KW-1185">Reference proteome</keyword>
<comment type="caution">
    <text evidence="1">The sequence shown here is derived from an EMBL/GenBank/DDBJ whole genome shotgun (WGS) entry which is preliminary data.</text>
</comment>
<sequence>MKAAIIVLVLVILAVLVDGWLRQRRRATAARAAGTVRGELVVSAVQEQWRTGDANDDKLNREYDVRLAVDATLTGPGLAGRHRYDVTLVNRDAPRIVAGARFPCDVQPSDPTAIRVYVRPGAPFERFENGRPVTA</sequence>